<name>A0A6C0AJG3_9ZZZZ</name>
<evidence type="ECO:0000313" key="3">
    <source>
        <dbReference type="EMBL" id="QHS79471.1"/>
    </source>
</evidence>
<dbReference type="Gene3D" id="3.30.420.10">
    <property type="entry name" value="Ribonuclease H-like superfamily/Ribonuclease H"/>
    <property type="match status" value="1"/>
</dbReference>
<evidence type="ECO:0000256" key="1">
    <source>
        <dbReference type="SAM" id="MobiDB-lite"/>
    </source>
</evidence>
<dbReference type="AlphaFoldDB" id="A0A6C0AJG3"/>
<evidence type="ECO:0000259" key="2">
    <source>
        <dbReference type="SMART" id="SM00479"/>
    </source>
</evidence>
<feature type="domain" description="Exonuclease" evidence="2">
    <location>
        <begin position="2"/>
        <end position="195"/>
    </location>
</feature>
<organism evidence="3">
    <name type="scientific">viral metagenome</name>
    <dbReference type="NCBI Taxonomy" id="1070528"/>
    <lineage>
        <taxon>unclassified sequences</taxon>
        <taxon>metagenomes</taxon>
        <taxon>organismal metagenomes</taxon>
    </lineage>
</organism>
<dbReference type="InterPro" id="IPR012337">
    <property type="entry name" value="RNaseH-like_sf"/>
</dbReference>
<proteinExistence type="predicted"/>
<protein>
    <recommendedName>
        <fullName evidence="2">Exonuclease domain-containing protein</fullName>
    </recommendedName>
</protein>
<dbReference type="GO" id="GO:0003676">
    <property type="term" value="F:nucleic acid binding"/>
    <property type="evidence" value="ECO:0007669"/>
    <property type="project" value="InterPro"/>
</dbReference>
<dbReference type="InterPro" id="IPR013520">
    <property type="entry name" value="Ribonucl_H"/>
</dbReference>
<dbReference type="CDD" id="cd06127">
    <property type="entry name" value="DEDDh"/>
    <property type="match status" value="1"/>
</dbReference>
<dbReference type="SMART" id="SM00479">
    <property type="entry name" value="EXOIII"/>
    <property type="match status" value="1"/>
</dbReference>
<dbReference type="SUPFAM" id="SSF53098">
    <property type="entry name" value="Ribonuclease H-like"/>
    <property type="match status" value="1"/>
</dbReference>
<accession>A0A6C0AJG3</accession>
<dbReference type="EMBL" id="MN740644">
    <property type="protein sequence ID" value="QHS79471.1"/>
    <property type="molecule type" value="Genomic_DNA"/>
</dbReference>
<sequence length="229" mass="25523">MRVLAFDTETTGLPTDASLSAYRAPDNWPHIVSISWCIIDSVSNTVVKTHAYIIKPEKWVIPSESTKIHGVSHAQAIEFGVPLRDAILKFLSEDHDMMVAHNIHFDKNVLIQAILWDLNIMSFQGFKKPMGCTMVAGRTICNIPGVRGGFKFPKLAELYTHVVGTTPKYDYLHNALFDTLYLCEIIQKSPEIRMRLGITIPEQKNEENHATGPTKMGGIEVSVSKSTGV</sequence>
<dbReference type="InterPro" id="IPR036397">
    <property type="entry name" value="RNaseH_sf"/>
</dbReference>
<feature type="region of interest" description="Disordered" evidence="1">
    <location>
        <begin position="204"/>
        <end position="229"/>
    </location>
</feature>
<reference evidence="3" key="1">
    <citation type="journal article" date="2020" name="Nature">
        <title>Giant virus diversity and host interactions through global metagenomics.</title>
        <authorList>
            <person name="Schulz F."/>
            <person name="Roux S."/>
            <person name="Paez-Espino D."/>
            <person name="Jungbluth S."/>
            <person name="Walsh D.A."/>
            <person name="Denef V.J."/>
            <person name="McMahon K.D."/>
            <person name="Konstantinidis K.T."/>
            <person name="Eloe-Fadrosh E.A."/>
            <person name="Kyrpides N.C."/>
            <person name="Woyke T."/>
        </authorList>
    </citation>
    <scope>NUCLEOTIDE SEQUENCE</scope>
    <source>
        <strain evidence="3">GVMAG-S-1035237-23</strain>
    </source>
</reference>